<keyword evidence="1" id="KW-0645">Protease</keyword>
<evidence type="ECO:0000256" key="6">
    <source>
        <dbReference type="ARBA" id="ARBA00022833"/>
    </source>
</evidence>
<feature type="chain" id="PRO_5046103826" evidence="8">
    <location>
        <begin position="21"/>
        <end position="263"/>
    </location>
</feature>
<accession>A0ABP8PV73</accession>
<dbReference type="InterPro" id="IPR005073">
    <property type="entry name" value="Peptidase_M74"/>
</dbReference>
<sequence>MISWILAAALTASNPWASQAFPAPGAADAIGTYTAGCLQGAIPLPERGTGYQLLRPSHRRYYGHPVLIAYLQQLARRSHTVGLPDLLVGDLAMPRGGPFTSGHKSHQSGLDADIWFRFAPSVLSRAEREDPTPLDLVDDRRNRVNRQFSPQHLRLLQLAAEDARVERIFVNPAIKLAACQALQGKPRGWLAKLRPWFGHSAHLHVRLRCPAGNDCQPQAPVPAGDGCGEELLSWFAPPKPATGSQTVKAPAAQPAQCRALLTP</sequence>
<dbReference type="InterPro" id="IPR009045">
    <property type="entry name" value="Zn_M74/Hedgehog-like"/>
</dbReference>
<evidence type="ECO:0000256" key="1">
    <source>
        <dbReference type="ARBA" id="ARBA00022670"/>
    </source>
</evidence>
<dbReference type="EMBL" id="BAABFC010000001">
    <property type="protein sequence ID" value="GAA4492191.1"/>
    <property type="molecule type" value="Genomic_DNA"/>
</dbReference>
<keyword evidence="2" id="KW-0479">Metal-binding</keyword>
<proteinExistence type="predicted"/>
<evidence type="ECO:0000256" key="2">
    <source>
        <dbReference type="ARBA" id="ARBA00022723"/>
    </source>
</evidence>
<gene>
    <name evidence="9" type="primary">mepA</name>
    <name evidence="9" type="ORF">GCM10023095_00200</name>
</gene>
<comment type="caution">
    <text evidence="9">The sequence shown here is derived from an EMBL/GenBank/DDBJ whole genome shotgun (WGS) entry which is preliminary data.</text>
</comment>
<dbReference type="PIRSF" id="PIRSF018455">
    <property type="entry name" value="MepA"/>
    <property type="match status" value="1"/>
</dbReference>
<keyword evidence="7" id="KW-0482">Metalloprotease</keyword>
<evidence type="ECO:0000313" key="9">
    <source>
        <dbReference type="EMBL" id="GAA4492191.1"/>
    </source>
</evidence>
<keyword evidence="5" id="KW-0378">Hydrolase</keyword>
<reference evidence="10" key="1">
    <citation type="journal article" date="2019" name="Int. J. Syst. Evol. Microbiol.">
        <title>The Global Catalogue of Microorganisms (GCM) 10K type strain sequencing project: providing services to taxonomists for standard genome sequencing and annotation.</title>
        <authorList>
            <consortium name="The Broad Institute Genomics Platform"/>
            <consortium name="The Broad Institute Genome Sequencing Center for Infectious Disease"/>
            <person name="Wu L."/>
            <person name="Ma J."/>
        </authorList>
    </citation>
    <scope>NUCLEOTIDE SEQUENCE [LARGE SCALE GENOMIC DNA]</scope>
    <source>
        <strain evidence="10">JCM 32226</strain>
    </source>
</reference>
<keyword evidence="4" id="KW-0574">Periplasm</keyword>
<dbReference type="SUPFAM" id="SSF55166">
    <property type="entry name" value="Hedgehog/DD-peptidase"/>
    <property type="match status" value="1"/>
</dbReference>
<dbReference type="RefSeq" id="WP_345008814.1">
    <property type="nucleotide sequence ID" value="NZ_BAABFC010000001.1"/>
</dbReference>
<keyword evidence="6" id="KW-0862">Zinc</keyword>
<evidence type="ECO:0000256" key="5">
    <source>
        <dbReference type="ARBA" id="ARBA00022801"/>
    </source>
</evidence>
<feature type="signal peptide" evidence="8">
    <location>
        <begin position="1"/>
        <end position="20"/>
    </location>
</feature>
<evidence type="ECO:0000256" key="8">
    <source>
        <dbReference type="SAM" id="SignalP"/>
    </source>
</evidence>
<dbReference type="Pfam" id="PF03411">
    <property type="entry name" value="Peptidase_M74"/>
    <property type="match status" value="1"/>
</dbReference>
<protein>
    <submittedName>
        <fullName evidence="9">Penicillin-insensitive murein endopeptidase</fullName>
    </submittedName>
</protein>
<organism evidence="9 10">
    <name type="scientific">Pseudaeromonas paramecii</name>
    <dbReference type="NCBI Taxonomy" id="2138166"/>
    <lineage>
        <taxon>Bacteria</taxon>
        <taxon>Pseudomonadati</taxon>
        <taxon>Pseudomonadota</taxon>
        <taxon>Gammaproteobacteria</taxon>
        <taxon>Aeromonadales</taxon>
        <taxon>Aeromonadaceae</taxon>
        <taxon>Pseudaeromonas</taxon>
    </lineage>
</organism>
<dbReference type="NCBIfam" id="NF006947">
    <property type="entry name" value="PRK09429.1"/>
    <property type="match status" value="1"/>
</dbReference>
<evidence type="ECO:0000313" key="10">
    <source>
        <dbReference type="Proteomes" id="UP001501321"/>
    </source>
</evidence>
<evidence type="ECO:0000256" key="3">
    <source>
        <dbReference type="ARBA" id="ARBA00022729"/>
    </source>
</evidence>
<keyword evidence="10" id="KW-1185">Reference proteome</keyword>
<dbReference type="Gene3D" id="3.30.1380.10">
    <property type="match status" value="1"/>
</dbReference>
<dbReference type="Proteomes" id="UP001501321">
    <property type="component" value="Unassembled WGS sequence"/>
</dbReference>
<evidence type="ECO:0000256" key="4">
    <source>
        <dbReference type="ARBA" id="ARBA00022764"/>
    </source>
</evidence>
<keyword evidence="3 8" id="KW-0732">Signal</keyword>
<name>A0ABP8PV73_9GAMM</name>
<evidence type="ECO:0000256" key="7">
    <source>
        <dbReference type="ARBA" id="ARBA00023049"/>
    </source>
</evidence>